<evidence type="ECO:0000256" key="1">
    <source>
        <dbReference type="ARBA" id="ARBA00023015"/>
    </source>
</evidence>
<organism evidence="6 7">
    <name type="scientific">Pseudolabrys taiwanensis</name>
    <dbReference type="NCBI Taxonomy" id="331696"/>
    <lineage>
        <taxon>Bacteria</taxon>
        <taxon>Pseudomonadati</taxon>
        <taxon>Pseudomonadota</taxon>
        <taxon>Alphaproteobacteria</taxon>
        <taxon>Hyphomicrobiales</taxon>
        <taxon>Xanthobacteraceae</taxon>
        <taxon>Pseudolabrys</taxon>
    </lineage>
</organism>
<dbReference type="Proteomes" id="UP000254889">
    <property type="component" value="Chromosome"/>
</dbReference>
<dbReference type="PRINTS" id="PR00455">
    <property type="entry name" value="HTHTETR"/>
</dbReference>
<evidence type="ECO:0000259" key="5">
    <source>
        <dbReference type="PROSITE" id="PS50977"/>
    </source>
</evidence>
<evidence type="ECO:0000313" key="7">
    <source>
        <dbReference type="Proteomes" id="UP000254889"/>
    </source>
</evidence>
<keyword evidence="2 4" id="KW-0238">DNA-binding</keyword>
<sequence length="193" mass="21136">MEQANRGEAKRQEIVGWAFDHFYDGGFHATGVDKILAETGISKRTLYKYFASKEELIEAVLAHYAVWMSERLFDRVAASGRDPREQIIGLFDARKEMLEEYPARGCLGLKAAQEYIGKHAGIAAKGKAAANYVEQAFISLCVKSGFARAEALGRQINIIFQGAVLLSQIRGDTKAFAAAKSAVRTLFASADAP</sequence>
<dbReference type="PROSITE" id="PS50977">
    <property type="entry name" value="HTH_TETR_2"/>
    <property type="match status" value="1"/>
</dbReference>
<evidence type="ECO:0000313" key="6">
    <source>
        <dbReference type="EMBL" id="AXK84005.1"/>
    </source>
</evidence>
<accession>A0A346A4A8</accession>
<keyword evidence="1" id="KW-0805">Transcription regulation</keyword>
<dbReference type="InterPro" id="IPR009057">
    <property type="entry name" value="Homeodomain-like_sf"/>
</dbReference>
<dbReference type="AlphaFoldDB" id="A0A346A4A8"/>
<gene>
    <name evidence="6" type="ORF">DW352_12415</name>
</gene>
<dbReference type="OrthoDB" id="7185252at2"/>
<keyword evidence="3" id="KW-0804">Transcription</keyword>
<name>A0A346A4A8_9HYPH</name>
<dbReference type="Gene3D" id="1.10.357.10">
    <property type="entry name" value="Tetracycline Repressor, domain 2"/>
    <property type="match status" value="1"/>
</dbReference>
<evidence type="ECO:0000256" key="2">
    <source>
        <dbReference type="ARBA" id="ARBA00023125"/>
    </source>
</evidence>
<dbReference type="InterPro" id="IPR001647">
    <property type="entry name" value="HTH_TetR"/>
</dbReference>
<dbReference type="PANTHER" id="PTHR47506">
    <property type="entry name" value="TRANSCRIPTIONAL REGULATORY PROTEIN"/>
    <property type="match status" value="1"/>
</dbReference>
<dbReference type="GO" id="GO:0003677">
    <property type="term" value="F:DNA binding"/>
    <property type="evidence" value="ECO:0007669"/>
    <property type="project" value="UniProtKB-UniRule"/>
</dbReference>
<evidence type="ECO:0000256" key="3">
    <source>
        <dbReference type="ARBA" id="ARBA00023163"/>
    </source>
</evidence>
<dbReference type="PANTHER" id="PTHR47506:SF1">
    <property type="entry name" value="HTH-TYPE TRANSCRIPTIONAL REGULATOR YJDC"/>
    <property type="match status" value="1"/>
</dbReference>
<protein>
    <submittedName>
        <fullName evidence="6">TetR/AcrR family transcriptional regulator</fullName>
    </submittedName>
</protein>
<proteinExistence type="predicted"/>
<dbReference type="SUPFAM" id="SSF46689">
    <property type="entry name" value="Homeodomain-like"/>
    <property type="match status" value="1"/>
</dbReference>
<keyword evidence="7" id="KW-1185">Reference proteome</keyword>
<reference evidence="6 7" key="1">
    <citation type="submission" date="2018-07" db="EMBL/GenBank/DDBJ databases">
        <authorList>
            <person name="Quirk P.G."/>
            <person name="Krulwich T.A."/>
        </authorList>
    </citation>
    <scope>NUCLEOTIDE SEQUENCE [LARGE SCALE GENOMIC DNA]</scope>
    <source>
        <strain evidence="6 7">CC-BB4</strain>
    </source>
</reference>
<dbReference type="Pfam" id="PF00440">
    <property type="entry name" value="TetR_N"/>
    <property type="match status" value="1"/>
</dbReference>
<evidence type="ECO:0000256" key="4">
    <source>
        <dbReference type="PROSITE-ProRule" id="PRU00335"/>
    </source>
</evidence>
<feature type="domain" description="HTH tetR-type" evidence="5">
    <location>
        <begin position="8"/>
        <end position="68"/>
    </location>
</feature>
<dbReference type="SUPFAM" id="SSF48498">
    <property type="entry name" value="Tetracyclin repressor-like, C-terminal domain"/>
    <property type="match status" value="1"/>
</dbReference>
<dbReference type="EMBL" id="CP031417">
    <property type="protein sequence ID" value="AXK84005.1"/>
    <property type="molecule type" value="Genomic_DNA"/>
</dbReference>
<feature type="DNA-binding region" description="H-T-H motif" evidence="4">
    <location>
        <begin position="31"/>
        <end position="50"/>
    </location>
</feature>
<dbReference type="KEGG" id="ptaw:DW352_12415"/>
<dbReference type="InterPro" id="IPR036271">
    <property type="entry name" value="Tet_transcr_reg_TetR-rel_C_sf"/>
</dbReference>